<dbReference type="PANTHER" id="PTHR39206:SF1">
    <property type="entry name" value="SLL8004 PROTEIN"/>
    <property type="match status" value="1"/>
</dbReference>
<evidence type="ECO:0000259" key="3">
    <source>
        <dbReference type="Pfam" id="PF06414"/>
    </source>
</evidence>
<dbReference type="Pfam" id="PF06414">
    <property type="entry name" value="Zeta_toxin"/>
    <property type="match status" value="1"/>
</dbReference>
<evidence type="ECO:0000313" key="5">
    <source>
        <dbReference type="Proteomes" id="UP001500968"/>
    </source>
</evidence>
<feature type="domain" description="Zeta toxin" evidence="3">
    <location>
        <begin position="110"/>
        <end position="197"/>
    </location>
</feature>
<evidence type="ECO:0000256" key="2">
    <source>
        <dbReference type="ARBA" id="ARBA00022840"/>
    </source>
</evidence>
<sequence>MASKRVRIFAGPNGSGKSTLFEEFQNEYHEKAGYFVNADLLEKKLLDASLIDLKSIGLSAVQADLEEFKSYPDSQSLFQKASQDGHKIDIYIKENCIVDNSHDSHSYEGSFIASFIRHLLIKQNKSFCFETVMSYPAKIDEIKEMCKLGYQPYLYFVCIDKPEVNISRVANRVELGGHNVPEKKIRERYYKTLDNVHLLLPLCYRAYLFDNSGKKPILIAELYKNAMEIKTDKLPQWFLEFVVPYYN</sequence>
<reference evidence="5" key="1">
    <citation type="journal article" date="2019" name="Int. J. Syst. Evol. Microbiol.">
        <title>The Global Catalogue of Microorganisms (GCM) 10K type strain sequencing project: providing services to taxonomists for standard genome sequencing and annotation.</title>
        <authorList>
            <consortium name="The Broad Institute Genomics Platform"/>
            <consortium name="The Broad Institute Genome Sequencing Center for Infectious Disease"/>
            <person name="Wu L."/>
            <person name="Ma J."/>
        </authorList>
    </citation>
    <scope>NUCLEOTIDE SEQUENCE [LARGE SCALE GENOMIC DNA]</scope>
    <source>
        <strain evidence="5">JCM 17064</strain>
    </source>
</reference>
<keyword evidence="5" id="KW-1185">Reference proteome</keyword>
<dbReference type="Proteomes" id="UP001500968">
    <property type="component" value="Unassembled WGS sequence"/>
</dbReference>
<dbReference type="SUPFAM" id="SSF52540">
    <property type="entry name" value="P-loop containing nucleoside triphosphate hydrolases"/>
    <property type="match status" value="1"/>
</dbReference>
<evidence type="ECO:0000256" key="1">
    <source>
        <dbReference type="ARBA" id="ARBA00022741"/>
    </source>
</evidence>
<dbReference type="InterPro" id="IPR027417">
    <property type="entry name" value="P-loop_NTPase"/>
</dbReference>
<dbReference type="EMBL" id="BAABCR010000012">
    <property type="protein sequence ID" value="GAA4026956.1"/>
    <property type="molecule type" value="Genomic_DNA"/>
</dbReference>
<dbReference type="RefSeq" id="WP_324692202.1">
    <property type="nucleotide sequence ID" value="NZ_BAABCR010000012.1"/>
</dbReference>
<accession>A0ABP7TJF9</accession>
<protein>
    <submittedName>
        <fullName evidence="4">Zeta toxin family protein</fullName>
    </submittedName>
</protein>
<keyword evidence="2" id="KW-0067">ATP-binding</keyword>
<dbReference type="Gene3D" id="3.40.50.300">
    <property type="entry name" value="P-loop containing nucleotide triphosphate hydrolases"/>
    <property type="match status" value="1"/>
</dbReference>
<proteinExistence type="predicted"/>
<name>A0ABP7TJF9_9FLAO</name>
<organism evidence="4 5">
    <name type="scientific">Flavobacterium cheonhonense</name>
    <dbReference type="NCBI Taxonomy" id="706185"/>
    <lineage>
        <taxon>Bacteria</taxon>
        <taxon>Pseudomonadati</taxon>
        <taxon>Bacteroidota</taxon>
        <taxon>Flavobacteriia</taxon>
        <taxon>Flavobacteriales</taxon>
        <taxon>Flavobacteriaceae</taxon>
        <taxon>Flavobacterium</taxon>
    </lineage>
</organism>
<comment type="caution">
    <text evidence="4">The sequence shown here is derived from an EMBL/GenBank/DDBJ whole genome shotgun (WGS) entry which is preliminary data.</text>
</comment>
<dbReference type="PANTHER" id="PTHR39206">
    <property type="entry name" value="SLL8004 PROTEIN"/>
    <property type="match status" value="1"/>
</dbReference>
<evidence type="ECO:0000313" key="4">
    <source>
        <dbReference type="EMBL" id="GAA4026956.1"/>
    </source>
</evidence>
<gene>
    <name evidence="4" type="ORF">GCM10022386_07930</name>
</gene>
<dbReference type="InterPro" id="IPR010488">
    <property type="entry name" value="Zeta_toxin_domain"/>
</dbReference>
<keyword evidence="1" id="KW-0547">Nucleotide-binding</keyword>